<dbReference type="InterPro" id="IPR024311">
    <property type="entry name" value="Lipocalin-like"/>
</dbReference>
<name>A0A5R9KXI1_9BACT</name>
<feature type="signal peptide" evidence="1">
    <location>
        <begin position="1"/>
        <end position="24"/>
    </location>
</feature>
<sequence length="157" mass="17100">MKKSPLKSLTNYLLMFALVAGIFACSKDSDDPTPQPDSVEGKWKISAITVDPAQNGITDFLAFLEAATGNKCLSSIVFDFKSNGTIDGTVPAGCTDEGDDIVDDKSTWKVIGNKIQLTDGTDVSEYDLTVTKTEMRWSQMQTDNGVSYKLTLVFKKP</sequence>
<dbReference type="PROSITE" id="PS51257">
    <property type="entry name" value="PROKAR_LIPOPROTEIN"/>
    <property type="match status" value="1"/>
</dbReference>
<feature type="chain" id="PRO_5024356528" evidence="1">
    <location>
        <begin position="25"/>
        <end position="157"/>
    </location>
</feature>
<keyword evidence="1" id="KW-0732">Signal</keyword>
<evidence type="ECO:0000313" key="4">
    <source>
        <dbReference type="Proteomes" id="UP000306402"/>
    </source>
</evidence>
<dbReference type="RefSeq" id="WP_138366245.1">
    <property type="nucleotide sequence ID" value="NZ_VCEJ01000004.1"/>
</dbReference>
<comment type="caution">
    <text evidence="3">The sequence shown here is derived from an EMBL/GenBank/DDBJ whole genome shotgun (WGS) entry which is preliminary data.</text>
</comment>
<keyword evidence="4" id="KW-1185">Reference proteome</keyword>
<dbReference type="Proteomes" id="UP000306402">
    <property type="component" value="Unassembled WGS sequence"/>
</dbReference>
<dbReference type="AlphaFoldDB" id="A0A5R9KXI1"/>
<feature type="domain" description="Lipocalin-like" evidence="2">
    <location>
        <begin position="40"/>
        <end position="137"/>
    </location>
</feature>
<protein>
    <submittedName>
        <fullName evidence="3">Lipocalin family protein</fullName>
    </submittedName>
</protein>
<reference evidence="3 4" key="1">
    <citation type="submission" date="2019-05" db="EMBL/GenBank/DDBJ databases">
        <authorList>
            <person name="Qu J.-H."/>
        </authorList>
    </citation>
    <scope>NUCLEOTIDE SEQUENCE [LARGE SCALE GENOMIC DNA]</scope>
    <source>
        <strain evidence="3 4">T17</strain>
    </source>
</reference>
<dbReference type="Pfam" id="PF13648">
    <property type="entry name" value="Lipocalin_4"/>
    <property type="match status" value="1"/>
</dbReference>
<evidence type="ECO:0000313" key="3">
    <source>
        <dbReference type="EMBL" id="TLV00871.1"/>
    </source>
</evidence>
<dbReference type="EMBL" id="VCEJ01000004">
    <property type="protein sequence ID" value="TLV00871.1"/>
    <property type="molecule type" value="Genomic_DNA"/>
</dbReference>
<gene>
    <name evidence="3" type="ORF">FEN17_15465</name>
</gene>
<accession>A0A5R9KXI1</accession>
<dbReference type="OrthoDB" id="949109at2"/>
<proteinExistence type="predicted"/>
<organism evidence="3 4">
    <name type="scientific">Dyadobacter luticola</name>
    <dbReference type="NCBI Taxonomy" id="1979387"/>
    <lineage>
        <taxon>Bacteria</taxon>
        <taxon>Pseudomonadati</taxon>
        <taxon>Bacteroidota</taxon>
        <taxon>Cytophagia</taxon>
        <taxon>Cytophagales</taxon>
        <taxon>Spirosomataceae</taxon>
        <taxon>Dyadobacter</taxon>
    </lineage>
</organism>
<evidence type="ECO:0000256" key="1">
    <source>
        <dbReference type="SAM" id="SignalP"/>
    </source>
</evidence>
<evidence type="ECO:0000259" key="2">
    <source>
        <dbReference type="Pfam" id="PF13648"/>
    </source>
</evidence>